<keyword evidence="1" id="KW-0175">Coiled coil</keyword>
<dbReference type="RefSeq" id="WP_044227114.1">
    <property type="nucleotide sequence ID" value="NZ_JBKAGJ010000003.1"/>
</dbReference>
<proteinExistence type="predicted"/>
<evidence type="ECO:0000256" key="1">
    <source>
        <dbReference type="SAM" id="Coils"/>
    </source>
</evidence>
<name>A0A098S0W4_9BACT</name>
<gene>
    <name evidence="2" type="ORF">IX84_25705</name>
</gene>
<accession>A0A098S0W4</accession>
<evidence type="ECO:0000313" key="3">
    <source>
        <dbReference type="Proteomes" id="UP000029736"/>
    </source>
</evidence>
<dbReference type="AlphaFoldDB" id="A0A098S0W4"/>
<dbReference type="EMBL" id="JPOS01000083">
    <property type="protein sequence ID" value="KGE85994.1"/>
    <property type="molecule type" value="Genomic_DNA"/>
</dbReference>
<evidence type="ECO:0000313" key="2">
    <source>
        <dbReference type="EMBL" id="KGE85994.1"/>
    </source>
</evidence>
<dbReference type="Proteomes" id="UP000029736">
    <property type="component" value="Unassembled WGS sequence"/>
</dbReference>
<sequence length="98" mass="11262">MTIDLRDKKYRLIEYIMAIEDKQTLDKVENAINKASDQNFKKQNELESAVRSIRTQVTLADIDQEQPYEPLNYAAFKQLADQIGIEGDIDELLADIAD</sequence>
<feature type="coiled-coil region" evidence="1">
    <location>
        <begin position="18"/>
        <end position="45"/>
    </location>
</feature>
<keyword evidence="3" id="KW-1185">Reference proteome</keyword>
<comment type="caution">
    <text evidence="2">The sequence shown here is derived from an EMBL/GenBank/DDBJ whole genome shotgun (WGS) entry which is preliminary data.</text>
</comment>
<protein>
    <submittedName>
        <fullName evidence="2">Uncharacterized protein</fullName>
    </submittedName>
</protein>
<reference evidence="2 3" key="1">
    <citation type="journal article" date="2014" name="Int. J. Syst. Evol. Microbiol.">
        <title>Phaeodactylibacter xiamenensis gen. nov., sp. nov., a member of the family Saprospiraceae isolated from the marine alga Phaeodactylum tricornutum.</title>
        <authorList>
            <person name="Chen Z.Jr."/>
            <person name="Lei X."/>
            <person name="Lai Q."/>
            <person name="Li Y."/>
            <person name="Zhang B."/>
            <person name="Zhang J."/>
            <person name="Zhang H."/>
            <person name="Yang L."/>
            <person name="Zheng W."/>
            <person name="Tian Y."/>
            <person name="Yu Z."/>
            <person name="Xu H.Jr."/>
            <person name="Zheng T."/>
        </authorList>
    </citation>
    <scope>NUCLEOTIDE SEQUENCE [LARGE SCALE GENOMIC DNA]</scope>
    <source>
        <strain evidence="2 3">KD52</strain>
    </source>
</reference>
<dbReference type="STRING" id="1524460.IX84_25705"/>
<organism evidence="2 3">
    <name type="scientific">Phaeodactylibacter xiamenensis</name>
    <dbReference type="NCBI Taxonomy" id="1524460"/>
    <lineage>
        <taxon>Bacteria</taxon>
        <taxon>Pseudomonadati</taxon>
        <taxon>Bacteroidota</taxon>
        <taxon>Saprospiria</taxon>
        <taxon>Saprospirales</taxon>
        <taxon>Haliscomenobacteraceae</taxon>
        <taxon>Phaeodactylibacter</taxon>
    </lineage>
</organism>